<feature type="chain" id="PRO_5013166290" evidence="2">
    <location>
        <begin position="36"/>
        <end position="335"/>
    </location>
</feature>
<dbReference type="Proteomes" id="UP000199729">
    <property type="component" value="Chromosome"/>
</dbReference>
<proteinExistence type="inferred from homology"/>
<reference evidence="3 4" key="1">
    <citation type="submission" date="2017-07" db="EMBL/GenBank/DDBJ databases">
        <title>Complete Genome Sequence of the cosmetic ferment Vitreoscilla filiformis (ATCC15551).</title>
        <authorList>
            <person name="Contreras S."/>
            <person name="Sagory-Zalkind P."/>
            <person name="Blanquart H."/>
            <person name="Iltis A."/>
            <person name="Morand S.C."/>
        </authorList>
    </citation>
    <scope>NUCLEOTIDE SEQUENCE [LARGE SCALE GENOMIC DNA]</scope>
    <source>
        <strain evidence="3 4">ATCC 15551</strain>
    </source>
</reference>
<dbReference type="KEGG" id="vff:VITFI_CDS2709"/>
<dbReference type="EMBL" id="CP022423">
    <property type="protein sequence ID" value="ASM78486.1"/>
    <property type="molecule type" value="Genomic_DNA"/>
</dbReference>
<dbReference type="PANTHER" id="PTHR42928:SF5">
    <property type="entry name" value="BLR1237 PROTEIN"/>
    <property type="match status" value="1"/>
</dbReference>
<sequence>MLLTPNTVPASLTRRQVLTWGATAATALSGSLACAADPAPVQGTLTLVVGYAPGGATDRAARLIGEHLRARHGLNVIVDNRTGAGGRIAAQQVKRAGADQNVLLLANPATMVIAPVVFKDAGYDPEKDFVPVSQVSEYQFAIAVGASIPLKEVNHLFAWLRSNPDRANFGVPATGSLPHFFSLMLAEQAKVSPQIIGYKGSAPLQTDLIGGQVPVAIDTLDSLYALHQAGKLRILASSGEQRASFARDIPTFREAGLKLSANGWNTFFAPVQMPSAKVQWLATAIRAAMQEPSIRQAFDKVFMTPVITNQEETRRALAQFRAQWLPIVQRTHFEP</sequence>
<evidence type="ECO:0000256" key="1">
    <source>
        <dbReference type="ARBA" id="ARBA00006987"/>
    </source>
</evidence>
<dbReference type="InterPro" id="IPR005064">
    <property type="entry name" value="BUG"/>
</dbReference>
<dbReference type="AlphaFoldDB" id="A0A221KHJ8"/>
<dbReference type="OrthoDB" id="8686127at2"/>
<protein>
    <submittedName>
        <fullName evidence="3">Bug family protein</fullName>
    </submittedName>
</protein>
<dbReference type="Gene3D" id="3.40.190.10">
    <property type="entry name" value="Periplasmic binding protein-like II"/>
    <property type="match status" value="1"/>
</dbReference>
<accession>A0A221KHJ8</accession>
<evidence type="ECO:0000313" key="3">
    <source>
        <dbReference type="EMBL" id="ASM78486.1"/>
    </source>
</evidence>
<dbReference type="PIRSF" id="PIRSF017082">
    <property type="entry name" value="YflP"/>
    <property type="match status" value="1"/>
</dbReference>
<name>A0A221KHJ8_VITFI</name>
<dbReference type="InterPro" id="IPR042100">
    <property type="entry name" value="Bug_dom1"/>
</dbReference>
<organism evidence="3 4">
    <name type="scientific">Vitreoscilla filiformis</name>
    <dbReference type="NCBI Taxonomy" id="63"/>
    <lineage>
        <taxon>Bacteria</taxon>
        <taxon>Pseudomonadati</taxon>
        <taxon>Pseudomonadota</taxon>
        <taxon>Betaproteobacteria</taxon>
        <taxon>Neisseriales</taxon>
        <taxon>Neisseriaceae</taxon>
        <taxon>Vitreoscilla</taxon>
    </lineage>
</organism>
<dbReference type="RefSeq" id="WP_089417406.1">
    <property type="nucleotide sequence ID" value="NZ_CP022423.1"/>
</dbReference>
<evidence type="ECO:0000256" key="2">
    <source>
        <dbReference type="SAM" id="SignalP"/>
    </source>
</evidence>
<keyword evidence="4" id="KW-1185">Reference proteome</keyword>
<dbReference type="Gene3D" id="3.40.190.150">
    <property type="entry name" value="Bordetella uptake gene, domain 1"/>
    <property type="match status" value="1"/>
</dbReference>
<gene>
    <name evidence="3" type="ORF">VITFI_CDS2709</name>
</gene>
<evidence type="ECO:0000313" key="4">
    <source>
        <dbReference type="Proteomes" id="UP000199729"/>
    </source>
</evidence>
<keyword evidence="2" id="KW-0732">Signal</keyword>
<dbReference type="PANTHER" id="PTHR42928">
    <property type="entry name" value="TRICARBOXYLATE-BINDING PROTEIN"/>
    <property type="match status" value="1"/>
</dbReference>
<dbReference type="SUPFAM" id="SSF53850">
    <property type="entry name" value="Periplasmic binding protein-like II"/>
    <property type="match status" value="1"/>
</dbReference>
<feature type="signal peptide" evidence="2">
    <location>
        <begin position="1"/>
        <end position="35"/>
    </location>
</feature>
<comment type="similarity">
    <text evidence="1">Belongs to the UPF0065 (bug) family.</text>
</comment>
<dbReference type="Pfam" id="PF03401">
    <property type="entry name" value="TctC"/>
    <property type="match status" value="1"/>
</dbReference>